<accession>A0A9D4A7P6</accession>
<evidence type="ECO:0000313" key="1">
    <source>
        <dbReference type="EMBL" id="KAH1091735.1"/>
    </source>
</evidence>
<proteinExistence type="predicted"/>
<dbReference type="OrthoDB" id="10534275at2759"/>
<sequence length="106" mass="11919">MDNQFFACVYFDGIILTTTVGCIFECRQQITMRFNKNVSLDDMKGRINAKIIRHCGRKYPVSTDPIKFTEMELVDDKDVETMITLSCGNGSDKNASIHLFAELAGA</sequence>
<keyword evidence="2" id="KW-1185">Reference proteome</keyword>
<protein>
    <submittedName>
        <fullName evidence="1">Uncharacterized protein</fullName>
    </submittedName>
</protein>
<comment type="caution">
    <text evidence="1">The sequence shown here is derived from an EMBL/GenBank/DDBJ whole genome shotgun (WGS) entry which is preliminary data.</text>
</comment>
<gene>
    <name evidence="1" type="ORF">J1N35_018992</name>
</gene>
<dbReference type="EMBL" id="JAIQCV010000006">
    <property type="protein sequence ID" value="KAH1091735.1"/>
    <property type="molecule type" value="Genomic_DNA"/>
</dbReference>
<evidence type="ECO:0000313" key="2">
    <source>
        <dbReference type="Proteomes" id="UP000828251"/>
    </source>
</evidence>
<dbReference type="AlphaFoldDB" id="A0A9D4A7P6"/>
<dbReference type="Proteomes" id="UP000828251">
    <property type="component" value="Unassembled WGS sequence"/>
</dbReference>
<name>A0A9D4A7P6_9ROSI</name>
<organism evidence="1 2">
    <name type="scientific">Gossypium stocksii</name>
    <dbReference type="NCBI Taxonomy" id="47602"/>
    <lineage>
        <taxon>Eukaryota</taxon>
        <taxon>Viridiplantae</taxon>
        <taxon>Streptophyta</taxon>
        <taxon>Embryophyta</taxon>
        <taxon>Tracheophyta</taxon>
        <taxon>Spermatophyta</taxon>
        <taxon>Magnoliopsida</taxon>
        <taxon>eudicotyledons</taxon>
        <taxon>Gunneridae</taxon>
        <taxon>Pentapetalae</taxon>
        <taxon>rosids</taxon>
        <taxon>malvids</taxon>
        <taxon>Malvales</taxon>
        <taxon>Malvaceae</taxon>
        <taxon>Malvoideae</taxon>
        <taxon>Gossypium</taxon>
    </lineage>
</organism>
<reference evidence="1 2" key="1">
    <citation type="journal article" date="2021" name="Plant Biotechnol. J.">
        <title>Multi-omics assisted identification of the key and species-specific regulatory components of drought-tolerant mechanisms in Gossypium stocksii.</title>
        <authorList>
            <person name="Yu D."/>
            <person name="Ke L."/>
            <person name="Zhang D."/>
            <person name="Wu Y."/>
            <person name="Sun Y."/>
            <person name="Mei J."/>
            <person name="Sun J."/>
            <person name="Sun Y."/>
        </authorList>
    </citation>
    <scope>NUCLEOTIDE SEQUENCE [LARGE SCALE GENOMIC DNA]</scope>
    <source>
        <strain evidence="2">cv. E1</strain>
        <tissue evidence="1">Leaf</tissue>
    </source>
</reference>